<organism evidence="2 3">
    <name type="scientific">Austropuccinia psidii MF-1</name>
    <dbReference type="NCBI Taxonomy" id="1389203"/>
    <lineage>
        <taxon>Eukaryota</taxon>
        <taxon>Fungi</taxon>
        <taxon>Dikarya</taxon>
        <taxon>Basidiomycota</taxon>
        <taxon>Pucciniomycotina</taxon>
        <taxon>Pucciniomycetes</taxon>
        <taxon>Pucciniales</taxon>
        <taxon>Sphaerophragmiaceae</taxon>
        <taxon>Austropuccinia</taxon>
    </lineage>
</organism>
<accession>A0A9Q3PZI0</accession>
<feature type="compositionally biased region" description="Basic and acidic residues" evidence="1">
    <location>
        <begin position="55"/>
        <end position="64"/>
    </location>
</feature>
<dbReference type="Proteomes" id="UP000765509">
    <property type="component" value="Unassembled WGS sequence"/>
</dbReference>
<evidence type="ECO:0000313" key="2">
    <source>
        <dbReference type="EMBL" id="MBW0579873.1"/>
    </source>
</evidence>
<sequence>MVYKEKDWEMLPQVHKGVMNSWHILKKFLKEVEIVRYFNGWNQLSSKPQIKRIKEYHDNKEKGKQGRSPSSFYQQASSQPACPRREGEQEKEFEETIFSKLQDPKNPKRCNGQCLQHDQNLDGIQGQKGTKNETTSFPREITLSPDVLNI</sequence>
<dbReference type="AlphaFoldDB" id="A0A9Q3PZI0"/>
<feature type="compositionally biased region" description="Polar residues" evidence="1">
    <location>
        <begin position="67"/>
        <end position="80"/>
    </location>
</feature>
<comment type="caution">
    <text evidence="2">The sequence shown here is derived from an EMBL/GenBank/DDBJ whole genome shotgun (WGS) entry which is preliminary data.</text>
</comment>
<gene>
    <name evidence="2" type="ORF">O181_119588</name>
</gene>
<feature type="region of interest" description="Disordered" evidence="1">
    <location>
        <begin position="55"/>
        <end position="137"/>
    </location>
</feature>
<evidence type="ECO:0000313" key="3">
    <source>
        <dbReference type="Proteomes" id="UP000765509"/>
    </source>
</evidence>
<evidence type="ECO:0000256" key="1">
    <source>
        <dbReference type="SAM" id="MobiDB-lite"/>
    </source>
</evidence>
<protein>
    <submittedName>
        <fullName evidence="2">Uncharacterized protein</fullName>
    </submittedName>
</protein>
<dbReference type="EMBL" id="AVOT02106133">
    <property type="protein sequence ID" value="MBW0579873.1"/>
    <property type="molecule type" value="Genomic_DNA"/>
</dbReference>
<feature type="compositionally biased region" description="Polar residues" evidence="1">
    <location>
        <begin position="127"/>
        <end position="137"/>
    </location>
</feature>
<proteinExistence type="predicted"/>
<name>A0A9Q3PZI0_9BASI</name>
<keyword evidence="3" id="KW-1185">Reference proteome</keyword>
<reference evidence="2" key="1">
    <citation type="submission" date="2021-03" db="EMBL/GenBank/DDBJ databases">
        <title>Draft genome sequence of rust myrtle Austropuccinia psidii MF-1, a brazilian biotype.</title>
        <authorList>
            <person name="Quecine M.C."/>
            <person name="Pachon D.M.R."/>
            <person name="Bonatelli M.L."/>
            <person name="Correr F.H."/>
            <person name="Franceschini L.M."/>
            <person name="Leite T.F."/>
            <person name="Margarido G.R.A."/>
            <person name="Almeida C.A."/>
            <person name="Ferrarezi J.A."/>
            <person name="Labate C.A."/>
        </authorList>
    </citation>
    <scope>NUCLEOTIDE SEQUENCE</scope>
    <source>
        <strain evidence="2">MF-1</strain>
    </source>
</reference>